<name>A0ABV9IFG4_9DEIO</name>
<keyword evidence="2" id="KW-1185">Reference proteome</keyword>
<protein>
    <submittedName>
        <fullName evidence="1">Nucleotidyltransferase domain-containing protein</fullName>
    </submittedName>
</protein>
<evidence type="ECO:0000313" key="2">
    <source>
        <dbReference type="Proteomes" id="UP001595952"/>
    </source>
</evidence>
<proteinExistence type="predicted"/>
<accession>A0ABV9IFG4</accession>
<comment type="caution">
    <text evidence="1">The sequence shown here is derived from an EMBL/GenBank/DDBJ whole genome shotgun (WGS) entry which is preliminary data.</text>
</comment>
<dbReference type="InterPro" id="IPR019646">
    <property type="entry name" value="Aminoglyc_AdlTrfase"/>
</dbReference>
<dbReference type="RefSeq" id="WP_380063345.1">
    <property type="nucleotide sequence ID" value="NZ_JBHSEI010000015.1"/>
</dbReference>
<organism evidence="1 2">
    <name type="scientific">Deinococcus hohokamensis</name>
    <dbReference type="NCBI Taxonomy" id="309883"/>
    <lineage>
        <taxon>Bacteria</taxon>
        <taxon>Thermotogati</taxon>
        <taxon>Deinococcota</taxon>
        <taxon>Deinococci</taxon>
        <taxon>Deinococcales</taxon>
        <taxon>Deinococcaceae</taxon>
        <taxon>Deinococcus</taxon>
    </lineage>
</organism>
<dbReference type="Proteomes" id="UP001595952">
    <property type="component" value="Unassembled WGS sequence"/>
</dbReference>
<gene>
    <name evidence="1" type="ORF">ACFO0D_18740</name>
</gene>
<sequence>MNRAHLNLISQVVLAAGQANLPVWLGGGWAIDARLGRITRAHDDIDLTFPDERRNEFEALIIGLQGYVTQELDYGFLAEVQGVLLDCEPARWNGVAYEIDDAPAGSCPEQAEGCLEGLRLWCNSWEAILWDYFYYADEIPPSEWPAKHKHSFELARRALGNEAIDRLRAAFDLRQRG</sequence>
<evidence type="ECO:0000313" key="1">
    <source>
        <dbReference type="EMBL" id="MFC4640371.1"/>
    </source>
</evidence>
<dbReference type="Gene3D" id="3.30.460.40">
    <property type="match status" value="1"/>
</dbReference>
<reference evidence="2" key="1">
    <citation type="journal article" date="2019" name="Int. J. Syst. Evol. Microbiol.">
        <title>The Global Catalogue of Microorganisms (GCM) 10K type strain sequencing project: providing services to taxonomists for standard genome sequencing and annotation.</title>
        <authorList>
            <consortium name="The Broad Institute Genomics Platform"/>
            <consortium name="The Broad Institute Genome Sequencing Center for Infectious Disease"/>
            <person name="Wu L."/>
            <person name="Ma J."/>
        </authorList>
    </citation>
    <scope>NUCLEOTIDE SEQUENCE [LARGE SCALE GENOMIC DNA]</scope>
    <source>
        <strain evidence="2">CCUG 55995</strain>
    </source>
</reference>
<dbReference type="EMBL" id="JBHSEI010000015">
    <property type="protein sequence ID" value="MFC4640371.1"/>
    <property type="molecule type" value="Genomic_DNA"/>
</dbReference>
<dbReference type="Pfam" id="PF10706">
    <property type="entry name" value="Aminoglyc_resit"/>
    <property type="match status" value="1"/>
</dbReference>